<comment type="similarity">
    <text evidence="2">Belongs to the class-V pyridoxal-phosphate-dependent aminotransferase family. NifS/IscS subfamily.</text>
</comment>
<keyword evidence="6" id="KW-0408">Iron</keyword>
<evidence type="ECO:0000313" key="11">
    <source>
        <dbReference type="EMBL" id="GAA3575851.1"/>
    </source>
</evidence>
<dbReference type="InterPro" id="IPR015421">
    <property type="entry name" value="PyrdxlP-dep_Trfase_major"/>
</dbReference>
<dbReference type="InterPro" id="IPR000192">
    <property type="entry name" value="Aminotrans_V_dom"/>
</dbReference>
<keyword evidence="8" id="KW-0045">Antibiotic biosynthesis</keyword>
<proteinExistence type="inferred from homology"/>
<dbReference type="PANTHER" id="PTHR11601:SF34">
    <property type="entry name" value="CYSTEINE DESULFURASE"/>
    <property type="match status" value="1"/>
</dbReference>
<dbReference type="PIRSF" id="PIRSF005572">
    <property type="entry name" value="NifS"/>
    <property type="match status" value="1"/>
</dbReference>
<accession>A0ABP6Y184</accession>
<dbReference type="EMBL" id="BAAAZN010000020">
    <property type="protein sequence ID" value="GAA3575851.1"/>
    <property type="molecule type" value="Genomic_DNA"/>
</dbReference>
<dbReference type="PANTHER" id="PTHR11601">
    <property type="entry name" value="CYSTEINE DESULFURYLASE FAMILY MEMBER"/>
    <property type="match status" value="1"/>
</dbReference>
<dbReference type="Gene3D" id="1.10.260.50">
    <property type="match status" value="1"/>
</dbReference>
<organism evidence="11 12">
    <name type="scientific">Amycolatopsis ultiminotia</name>
    <dbReference type="NCBI Taxonomy" id="543629"/>
    <lineage>
        <taxon>Bacteria</taxon>
        <taxon>Bacillati</taxon>
        <taxon>Actinomycetota</taxon>
        <taxon>Actinomycetes</taxon>
        <taxon>Pseudonocardiales</taxon>
        <taxon>Pseudonocardiaceae</taxon>
        <taxon>Amycolatopsis</taxon>
    </lineage>
</organism>
<evidence type="ECO:0000256" key="3">
    <source>
        <dbReference type="ARBA" id="ARBA00022679"/>
    </source>
</evidence>
<evidence type="ECO:0000256" key="8">
    <source>
        <dbReference type="ARBA" id="ARBA00023194"/>
    </source>
</evidence>
<dbReference type="SUPFAM" id="SSF53383">
    <property type="entry name" value="PLP-dependent transferases"/>
    <property type="match status" value="1"/>
</dbReference>
<dbReference type="InterPro" id="IPR015422">
    <property type="entry name" value="PyrdxlP-dep_Trfase_small"/>
</dbReference>
<comment type="caution">
    <text evidence="11">The sequence shown here is derived from an EMBL/GenBank/DDBJ whole genome shotgun (WGS) entry which is preliminary data.</text>
</comment>
<evidence type="ECO:0000256" key="5">
    <source>
        <dbReference type="ARBA" id="ARBA00022898"/>
    </source>
</evidence>
<gene>
    <name evidence="11" type="ORF">GCM10022222_70690</name>
</gene>
<keyword evidence="7" id="KW-0411">Iron-sulfur</keyword>
<keyword evidence="5" id="KW-0663">Pyridoxal phosphate</keyword>
<sequence length="398" mass="41562">MTYLDHAATTPMLPEAVAAMTEALPTVGNASALHSSGRRARRAVEESREIIATAAGARPSEVIFTGGGTESDNLAIKGVYWARNAEDPARRRILCSTVEHHAVLDTVEWLEEHAGAEITWLEVDEQGRVAPETLRTAIGPKPETVALATVMWANNEVGTVNPIAALAAVCNEHEIPLHTDAVQAVGTIPVDFAASGAAALTLTGHKLGGPYGVGALLLGRDTSCVPVLHGGGQERSVRSGTLDVPAIVSFAAAIHASVSGRGEYAIRVEKLRDELVDVVLREVPDAILNGRIGERLPTHAHFTFPGCAGDSLLMLLDAKGIECSTGSACTAGVAQPSHVLLAMGADAAAARGSLRFSLGHTSTSEDVNTLAREIGGVVTRARQAGLAGMRKQTQKQEV</sequence>
<dbReference type="InterPro" id="IPR015424">
    <property type="entry name" value="PyrdxlP-dep_Trfase"/>
</dbReference>
<evidence type="ECO:0000256" key="7">
    <source>
        <dbReference type="ARBA" id="ARBA00023014"/>
    </source>
</evidence>
<comment type="cofactor">
    <cofactor evidence="1">
        <name>pyridoxal 5'-phosphate</name>
        <dbReference type="ChEBI" id="CHEBI:597326"/>
    </cofactor>
</comment>
<dbReference type="Gene3D" id="3.90.1150.10">
    <property type="entry name" value="Aspartate Aminotransferase, domain 1"/>
    <property type="match status" value="1"/>
</dbReference>
<dbReference type="RefSeq" id="WP_344867512.1">
    <property type="nucleotide sequence ID" value="NZ_BAAAZN010000020.1"/>
</dbReference>
<evidence type="ECO:0000256" key="2">
    <source>
        <dbReference type="ARBA" id="ARBA00006490"/>
    </source>
</evidence>
<evidence type="ECO:0000259" key="10">
    <source>
        <dbReference type="Pfam" id="PF00266"/>
    </source>
</evidence>
<protein>
    <submittedName>
        <fullName evidence="11">Cysteine desulfurase family protein</fullName>
    </submittedName>
</protein>
<keyword evidence="3" id="KW-0808">Transferase</keyword>
<evidence type="ECO:0000256" key="9">
    <source>
        <dbReference type="ARBA" id="ARBA00050776"/>
    </source>
</evidence>
<evidence type="ECO:0000313" key="12">
    <source>
        <dbReference type="Proteomes" id="UP001500689"/>
    </source>
</evidence>
<name>A0ABP6Y184_9PSEU</name>
<keyword evidence="4" id="KW-0479">Metal-binding</keyword>
<evidence type="ECO:0000256" key="4">
    <source>
        <dbReference type="ARBA" id="ARBA00022723"/>
    </source>
</evidence>
<keyword evidence="12" id="KW-1185">Reference proteome</keyword>
<dbReference type="Pfam" id="PF00266">
    <property type="entry name" value="Aminotran_5"/>
    <property type="match status" value="1"/>
</dbReference>
<reference evidence="12" key="1">
    <citation type="journal article" date="2019" name="Int. J. Syst. Evol. Microbiol.">
        <title>The Global Catalogue of Microorganisms (GCM) 10K type strain sequencing project: providing services to taxonomists for standard genome sequencing and annotation.</title>
        <authorList>
            <consortium name="The Broad Institute Genomics Platform"/>
            <consortium name="The Broad Institute Genome Sequencing Center for Infectious Disease"/>
            <person name="Wu L."/>
            <person name="Ma J."/>
        </authorList>
    </citation>
    <scope>NUCLEOTIDE SEQUENCE [LARGE SCALE GENOMIC DNA]</scope>
    <source>
        <strain evidence="12">JCM 16898</strain>
    </source>
</reference>
<evidence type="ECO:0000256" key="1">
    <source>
        <dbReference type="ARBA" id="ARBA00001933"/>
    </source>
</evidence>
<dbReference type="Gene3D" id="3.40.640.10">
    <property type="entry name" value="Type I PLP-dependent aspartate aminotransferase-like (Major domain)"/>
    <property type="match status" value="1"/>
</dbReference>
<dbReference type="Proteomes" id="UP001500689">
    <property type="component" value="Unassembled WGS sequence"/>
</dbReference>
<evidence type="ECO:0000256" key="6">
    <source>
        <dbReference type="ARBA" id="ARBA00023004"/>
    </source>
</evidence>
<feature type="domain" description="Aminotransferase class V" evidence="10">
    <location>
        <begin position="2"/>
        <end position="370"/>
    </location>
</feature>
<comment type="catalytic activity">
    <reaction evidence="9">
        <text>(sulfur carrier)-H + L-cysteine = (sulfur carrier)-SH + L-alanine</text>
        <dbReference type="Rhea" id="RHEA:43892"/>
        <dbReference type="Rhea" id="RHEA-COMP:14737"/>
        <dbReference type="Rhea" id="RHEA-COMP:14739"/>
        <dbReference type="ChEBI" id="CHEBI:29917"/>
        <dbReference type="ChEBI" id="CHEBI:35235"/>
        <dbReference type="ChEBI" id="CHEBI:57972"/>
        <dbReference type="ChEBI" id="CHEBI:64428"/>
        <dbReference type="EC" id="2.8.1.7"/>
    </reaction>
</comment>
<dbReference type="InterPro" id="IPR016454">
    <property type="entry name" value="Cysteine_dSase"/>
</dbReference>